<keyword evidence="2 5" id="KW-0812">Transmembrane</keyword>
<dbReference type="PIRSF" id="PIRSF006060">
    <property type="entry name" value="AA_transporter"/>
    <property type="match status" value="1"/>
</dbReference>
<feature type="transmembrane region" description="Helical" evidence="5">
    <location>
        <begin position="409"/>
        <end position="427"/>
    </location>
</feature>
<dbReference type="PANTHER" id="PTHR11785">
    <property type="entry name" value="AMINO ACID TRANSPORTER"/>
    <property type="match status" value="1"/>
</dbReference>
<organism evidence="6 7">
    <name type="scientific">Actomonas aquatica</name>
    <dbReference type="NCBI Taxonomy" id="2866162"/>
    <lineage>
        <taxon>Bacteria</taxon>
        <taxon>Pseudomonadati</taxon>
        <taxon>Verrucomicrobiota</taxon>
        <taxon>Opitutia</taxon>
        <taxon>Opitutales</taxon>
        <taxon>Opitutaceae</taxon>
        <taxon>Actomonas</taxon>
    </lineage>
</organism>
<reference evidence="6 7" key="2">
    <citation type="submission" date="2023-12" db="EMBL/GenBank/DDBJ databases">
        <title>Description of an unclassified Opitutus bacterium of Verrucomicrobiota.</title>
        <authorList>
            <person name="Zhang D.-F."/>
        </authorList>
    </citation>
    <scope>NUCLEOTIDE SEQUENCE [LARGE SCALE GENOMIC DNA]</scope>
    <source>
        <strain evidence="6 7">WL0086</strain>
    </source>
</reference>
<feature type="transmembrane region" description="Helical" evidence="5">
    <location>
        <begin position="150"/>
        <end position="170"/>
    </location>
</feature>
<feature type="transmembrane region" description="Helical" evidence="5">
    <location>
        <begin position="381"/>
        <end position="403"/>
    </location>
</feature>
<evidence type="ECO:0000256" key="5">
    <source>
        <dbReference type="SAM" id="Phobius"/>
    </source>
</evidence>
<feature type="transmembrane region" description="Helical" evidence="5">
    <location>
        <begin position="346"/>
        <end position="369"/>
    </location>
</feature>
<evidence type="ECO:0000256" key="4">
    <source>
        <dbReference type="ARBA" id="ARBA00023136"/>
    </source>
</evidence>
<dbReference type="Proteomes" id="UP000738431">
    <property type="component" value="Chromosome"/>
</dbReference>
<dbReference type="InterPro" id="IPR002293">
    <property type="entry name" value="AA/rel_permease1"/>
</dbReference>
<feature type="transmembrane region" description="Helical" evidence="5">
    <location>
        <begin position="12"/>
        <end position="34"/>
    </location>
</feature>
<evidence type="ECO:0000256" key="2">
    <source>
        <dbReference type="ARBA" id="ARBA00022692"/>
    </source>
</evidence>
<feature type="transmembrane region" description="Helical" evidence="5">
    <location>
        <begin position="269"/>
        <end position="301"/>
    </location>
</feature>
<evidence type="ECO:0000256" key="3">
    <source>
        <dbReference type="ARBA" id="ARBA00022989"/>
    </source>
</evidence>
<dbReference type="Pfam" id="PF13520">
    <property type="entry name" value="AA_permease_2"/>
    <property type="match status" value="1"/>
</dbReference>
<feature type="transmembrane region" description="Helical" evidence="5">
    <location>
        <begin position="121"/>
        <end position="138"/>
    </location>
</feature>
<feature type="transmembrane region" description="Helical" evidence="5">
    <location>
        <begin position="322"/>
        <end position="340"/>
    </location>
</feature>
<evidence type="ECO:0000313" key="6">
    <source>
        <dbReference type="EMBL" id="WRQ88193.1"/>
    </source>
</evidence>
<reference evidence="6 7" key="1">
    <citation type="submission" date="2021-08" db="EMBL/GenBank/DDBJ databases">
        <authorList>
            <person name="Zhang D."/>
            <person name="Zhang A."/>
            <person name="Wang L."/>
        </authorList>
    </citation>
    <scope>NUCLEOTIDE SEQUENCE [LARGE SCALE GENOMIC DNA]</scope>
    <source>
        <strain evidence="6 7">WL0086</strain>
    </source>
</reference>
<keyword evidence="7" id="KW-1185">Reference proteome</keyword>
<comment type="subcellular location">
    <subcellularLocation>
        <location evidence="1">Membrane</location>
        <topology evidence="1">Multi-pass membrane protein</topology>
    </subcellularLocation>
</comment>
<dbReference type="EMBL" id="CP139781">
    <property type="protein sequence ID" value="WRQ88193.1"/>
    <property type="molecule type" value="Genomic_DNA"/>
</dbReference>
<dbReference type="InterPro" id="IPR050598">
    <property type="entry name" value="AminoAcid_Transporter"/>
</dbReference>
<sequence>MSTRTTYKPAIASAVIIANMIGTGVFTSLGYQLLDIKSGFVLIMLWVVGGITALCGALTYAELGAALPRSGGEYNFLSRIYHPSVGFISGWVSATIGFAAPVSLAAITFGSYLSAAIPGLNAKWLAVTLIVIVTIAHTGRRKRSSNFQSIFTAVKISLIVGFCVLCWIMVKEVQPVHFVPVTGDGGLMLSGAFAVSLIYVNYAYTGWNSVTYLINEVDDAQRNLPRILISSTLTVMVLYVALNFTFLLVAPMDALEGKVEVGYIAAQHVFGATGASAISFVLSLLLISTVSAMTIAGPRVLQVIGEDFALFGRLAQKNEDGIPSLAIYVQSGIALLFVMVSSFQSILLFSGFVLSLNTLFAVFGIFVLRRRQPDLPRPYRTWLYPLPPLIFLALTLWSLIYIAKSQPQEALFAAALVALGAGCYFAARRYNEMVK</sequence>
<name>A0ABZ1CAD6_9BACT</name>
<gene>
    <name evidence="6" type="ORF">K1X11_002155</name>
</gene>
<dbReference type="Gene3D" id="1.20.1740.10">
    <property type="entry name" value="Amino acid/polyamine transporter I"/>
    <property type="match status" value="1"/>
</dbReference>
<feature type="transmembrane region" description="Helical" evidence="5">
    <location>
        <begin position="40"/>
        <end position="63"/>
    </location>
</feature>
<feature type="transmembrane region" description="Helical" evidence="5">
    <location>
        <begin position="227"/>
        <end position="249"/>
    </location>
</feature>
<dbReference type="RefSeq" id="WP_221028778.1">
    <property type="nucleotide sequence ID" value="NZ_CP139781.1"/>
</dbReference>
<protein>
    <submittedName>
        <fullName evidence="6">Amino acid permease</fullName>
    </submittedName>
</protein>
<proteinExistence type="predicted"/>
<feature type="transmembrane region" description="Helical" evidence="5">
    <location>
        <begin position="84"/>
        <end position="109"/>
    </location>
</feature>
<keyword evidence="4 5" id="KW-0472">Membrane</keyword>
<evidence type="ECO:0000313" key="7">
    <source>
        <dbReference type="Proteomes" id="UP000738431"/>
    </source>
</evidence>
<accession>A0ABZ1CAD6</accession>
<evidence type="ECO:0000256" key="1">
    <source>
        <dbReference type="ARBA" id="ARBA00004141"/>
    </source>
</evidence>
<dbReference type="PANTHER" id="PTHR11785:SF512">
    <property type="entry name" value="SOBREMESA, ISOFORM B"/>
    <property type="match status" value="1"/>
</dbReference>
<feature type="transmembrane region" description="Helical" evidence="5">
    <location>
        <begin position="190"/>
        <end position="215"/>
    </location>
</feature>
<keyword evidence="3 5" id="KW-1133">Transmembrane helix</keyword>